<feature type="non-terminal residue" evidence="14">
    <location>
        <position position="351"/>
    </location>
</feature>
<evidence type="ECO:0000256" key="8">
    <source>
        <dbReference type="ARBA" id="ARBA00023136"/>
    </source>
</evidence>
<comment type="similarity">
    <text evidence="2">Belongs to the TRAP-alpha family.</text>
</comment>
<keyword evidence="8 13" id="KW-0472">Membrane</keyword>
<evidence type="ECO:0000256" key="11">
    <source>
        <dbReference type="ARBA" id="ARBA00031071"/>
    </source>
</evidence>
<evidence type="ECO:0000256" key="5">
    <source>
        <dbReference type="ARBA" id="ARBA00022729"/>
    </source>
</evidence>
<protein>
    <recommendedName>
        <fullName evidence="3">Translocon-associated protein subunit alpha</fullName>
    </recommendedName>
    <alternativeName>
        <fullName evidence="11">Signal sequence receptor subunit alpha</fullName>
    </alternativeName>
</protein>
<feature type="region of interest" description="Disordered" evidence="12">
    <location>
        <begin position="243"/>
        <end position="264"/>
    </location>
</feature>
<dbReference type="PANTHER" id="PTHR12924:SF0">
    <property type="entry name" value="TRANSLOCON-ASSOCIATED PROTEIN SUBUNIT ALPHA"/>
    <property type="match status" value="1"/>
</dbReference>
<proteinExistence type="inferred from homology"/>
<evidence type="ECO:0000256" key="1">
    <source>
        <dbReference type="ARBA" id="ARBA00004115"/>
    </source>
</evidence>
<evidence type="ECO:0000256" key="12">
    <source>
        <dbReference type="SAM" id="MobiDB-lite"/>
    </source>
</evidence>
<dbReference type="AlphaFoldDB" id="A0AA36CBR1"/>
<keyword evidence="15" id="KW-1185">Reference proteome</keyword>
<sequence>MLRKALLLIALGCLAFNYVHCEDAADGEVRDEGAQAAPAEDEHLVGPSSDAAISFLFTTPDGANINRELIGGKLVKYLIGFRNRGERDFTVKFSETSFRYHQDFNYHLQNFTHGQYNRRVAPKEEVTVDYGFFVSDQFAGRPMGLTVRLHYEDADGRYFISNVFNETVSVIEDESGFSGETYFLYLVFAGLAVAAYFVGQHYFGKLSRKAGITKKRSAPVETGTSSRSEVDYEWIPRDVIKAAEKKSPKPGSPQQRKAQKAGPIDNTITTRKGLIINDDFCFMLGILFGRRPHFPSSSYDEGHNISELSPGQRITCLIGFQNRGNMELRRNVSKMEYNVRVPPKDEVTVGV</sequence>
<evidence type="ECO:0000256" key="2">
    <source>
        <dbReference type="ARBA" id="ARBA00006776"/>
    </source>
</evidence>
<reference evidence="14" key="1">
    <citation type="submission" date="2023-06" db="EMBL/GenBank/DDBJ databases">
        <authorList>
            <person name="Delattre M."/>
        </authorList>
    </citation>
    <scope>NUCLEOTIDE SEQUENCE</scope>
    <source>
        <strain evidence="14">AF72</strain>
    </source>
</reference>
<evidence type="ECO:0000256" key="4">
    <source>
        <dbReference type="ARBA" id="ARBA00022692"/>
    </source>
</evidence>
<evidence type="ECO:0000256" key="6">
    <source>
        <dbReference type="ARBA" id="ARBA00022824"/>
    </source>
</evidence>
<evidence type="ECO:0000256" key="13">
    <source>
        <dbReference type="SAM" id="Phobius"/>
    </source>
</evidence>
<evidence type="ECO:0000313" key="15">
    <source>
        <dbReference type="Proteomes" id="UP001177023"/>
    </source>
</evidence>
<evidence type="ECO:0000256" key="9">
    <source>
        <dbReference type="ARBA" id="ARBA00025620"/>
    </source>
</evidence>
<dbReference type="Pfam" id="PF03896">
    <property type="entry name" value="TRAP_alpha"/>
    <property type="match status" value="1"/>
</dbReference>
<dbReference type="EMBL" id="CATQJA010001038">
    <property type="protein sequence ID" value="CAJ0565424.1"/>
    <property type="molecule type" value="Genomic_DNA"/>
</dbReference>
<comment type="subcellular location">
    <subcellularLocation>
        <location evidence="1">Endoplasmic reticulum membrane</location>
        <topology evidence="1">Single-pass type I membrane protein</topology>
    </subcellularLocation>
</comment>
<organism evidence="14 15">
    <name type="scientific">Mesorhabditis spiculigera</name>
    <dbReference type="NCBI Taxonomy" id="96644"/>
    <lineage>
        <taxon>Eukaryota</taxon>
        <taxon>Metazoa</taxon>
        <taxon>Ecdysozoa</taxon>
        <taxon>Nematoda</taxon>
        <taxon>Chromadorea</taxon>
        <taxon>Rhabditida</taxon>
        <taxon>Rhabditina</taxon>
        <taxon>Rhabditomorpha</taxon>
        <taxon>Rhabditoidea</taxon>
        <taxon>Rhabditidae</taxon>
        <taxon>Mesorhabditinae</taxon>
        <taxon>Mesorhabditis</taxon>
    </lineage>
</organism>
<feature type="transmembrane region" description="Helical" evidence="13">
    <location>
        <begin position="182"/>
        <end position="199"/>
    </location>
</feature>
<evidence type="ECO:0000256" key="3">
    <source>
        <dbReference type="ARBA" id="ARBA00020280"/>
    </source>
</evidence>
<dbReference type="GO" id="GO:0005789">
    <property type="term" value="C:endoplasmic reticulum membrane"/>
    <property type="evidence" value="ECO:0007669"/>
    <property type="project" value="UniProtKB-SubCell"/>
</dbReference>
<keyword evidence="5" id="KW-0732">Signal</keyword>
<comment type="function">
    <text evidence="9">TRAP proteins are part of a complex whose function is to bind calcium to the ER membrane and thereby regulate the retention of ER resident proteins. May be involved in the recycling of the translocation apparatus after completion of the translocation process or may function as a membrane-bound chaperone facilitating folding of translocated proteins.</text>
</comment>
<comment type="caution">
    <text evidence="14">The sequence shown here is derived from an EMBL/GenBank/DDBJ whole genome shotgun (WGS) entry which is preliminary data.</text>
</comment>
<name>A0AA36CBR1_9BILA</name>
<evidence type="ECO:0000313" key="14">
    <source>
        <dbReference type="EMBL" id="CAJ0565424.1"/>
    </source>
</evidence>
<dbReference type="Proteomes" id="UP001177023">
    <property type="component" value="Unassembled WGS sequence"/>
</dbReference>
<comment type="subunit">
    <text evidence="10">Heterotetramer of TRAP-alpha, TRAP-beta, TRAP-delta and TRAP-gamma. Interacts with palmitoylated calnexin (CALX), the interaction is required for efficient folding of glycosylated proteins.</text>
</comment>
<keyword evidence="7 13" id="KW-1133">Transmembrane helix</keyword>
<keyword evidence="6" id="KW-0256">Endoplasmic reticulum</keyword>
<gene>
    <name evidence="14" type="ORF">MSPICULIGERA_LOCUS4065</name>
</gene>
<evidence type="ECO:0000256" key="10">
    <source>
        <dbReference type="ARBA" id="ARBA00025854"/>
    </source>
</evidence>
<evidence type="ECO:0000256" key="7">
    <source>
        <dbReference type="ARBA" id="ARBA00022989"/>
    </source>
</evidence>
<keyword evidence="4 13" id="KW-0812">Transmembrane</keyword>
<dbReference type="PANTHER" id="PTHR12924">
    <property type="entry name" value="TRANSLOCON-ASSOCIATED PROTEIN, ALPHA SUBUNIT"/>
    <property type="match status" value="1"/>
</dbReference>
<accession>A0AA36CBR1</accession>
<dbReference type="InterPro" id="IPR005595">
    <property type="entry name" value="TRAP_alpha"/>
</dbReference>